<proteinExistence type="predicted"/>
<sequence>MASPQHSTNVNMASQISEESSSKKSERAKSDGIVRPQGRKSCNEKKRKLNAEIGVVEVINKLQCILEKQIEFNVAKLELKRENQQKEYALREQAMKRKIELKEKRLELKMKELEVKERAQHRAHQECIMHLDLSKLPPTVRATYEIIQAKILKEWEIGYSSGI</sequence>
<evidence type="ECO:0008006" key="5">
    <source>
        <dbReference type="Google" id="ProtNLM"/>
    </source>
</evidence>
<feature type="compositionally biased region" description="Basic and acidic residues" evidence="2">
    <location>
        <begin position="20"/>
        <end position="32"/>
    </location>
</feature>
<comment type="caution">
    <text evidence="3">The sequence shown here is derived from an EMBL/GenBank/DDBJ whole genome shotgun (WGS) entry which is preliminary data.</text>
</comment>
<reference evidence="3" key="1">
    <citation type="submission" date="2022-07" db="EMBL/GenBank/DDBJ databases">
        <authorList>
            <person name="Macas J."/>
            <person name="Novak P."/>
            <person name="Neumann P."/>
        </authorList>
    </citation>
    <scope>NUCLEOTIDE SEQUENCE</scope>
</reference>
<feature type="compositionally biased region" description="Polar residues" evidence="2">
    <location>
        <begin position="1"/>
        <end position="16"/>
    </location>
</feature>
<organism evidence="3 4">
    <name type="scientific">Cuscuta epithymum</name>
    <dbReference type="NCBI Taxonomy" id="186058"/>
    <lineage>
        <taxon>Eukaryota</taxon>
        <taxon>Viridiplantae</taxon>
        <taxon>Streptophyta</taxon>
        <taxon>Embryophyta</taxon>
        <taxon>Tracheophyta</taxon>
        <taxon>Spermatophyta</taxon>
        <taxon>Magnoliopsida</taxon>
        <taxon>eudicotyledons</taxon>
        <taxon>Gunneridae</taxon>
        <taxon>Pentapetalae</taxon>
        <taxon>asterids</taxon>
        <taxon>lamiids</taxon>
        <taxon>Solanales</taxon>
        <taxon>Convolvulaceae</taxon>
        <taxon>Cuscuteae</taxon>
        <taxon>Cuscuta</taxon>
        <taxon>Cuscuta subgen. Cuscuta</taxon>
    </lineage>
</organism>
<dbReference type="EMBL" id="CAMAPF010000010">
    <property type="protein sequence ID" value="CAH9061598.1"/>
    <property type="molecule type" value="Genomic_DNA"/>
</dbReference>
<evidence type="ECO:0000313" key="4">
    <source>
        <dbReference type="Proteomes" id="UP001152523"/>
    </source>
</evidence>
<keyword evidence="4" id="KW-1185">Reference proteome</keyword>
<feature type="region of interest" description="Disordered" evidence="2">
    <location>
        <begin position="1"/>
        <end position="42"/>
    </location>
</feature>
<evidence type="ECO:0000313" key="3">
    <source>
        <dbReference type="EMBL" id="CAH9061598.1"/>
    </source>
</evidence>
<name>A0AAV0C1J3_9ASTE</name>
<accession>A0AAV0C1J3</accession>
<dbReference type="AlphaFoldDB" id="A0AAV0C1J3"/>
<protein>
    <recommendedName>
        <fullName evidence="5">No apical meristem-associated C-terminal domain-containing protein</fullName>
    </recommendedName>
</protein>
<dbReference type="Proteomes" id="UP001152523">
    <property type="component" value="Unassembled WGS sequence"/>
</dbReference>
<keyword evidence="1" id="KW-0175">Coiled coil</keyword>
<gene>
    <name evidence="3" type="ORF">CEPIT_LOCUS1714</name>
</gene>
<feature type="coiled-coil region" evidence="1">
    <location>
        <begin position="67"/>
        <end position="119"/>
    </location>
</feature>
<evidence type="ECO:0000256" key="2">
    <source>
        <dbReference type="SAM" id="MobiDB-lite"/>
    </source>
</evidence>
<evidence type="ECO:0000256" key="1">
    <source>
        <dbReference type="SAM" id="Coils"/>
    </source>
</evidence>